<organism evidence="2 3">
    <name type="scientific">Ruminiclostridium papyrosolvens C7</name>
    <dbReference type="NCBI Taxonomy" id="1330534"/>
    <lineage>
        <taxon>Bacteria</taxon>
        <taxon>Bacillati</taxon>
        <taxon>Bacillota</taxon>
        <taxon>Clostridia</taxon>
        <taxon>Eubacteriales</taxon>
        <taxon>Oscillospiraceae</taxon>
        <taxon>Ruminiclostridium</taxon>
    </lineage>
</organism>
<evidence type="ECO:0008006" key="4">
    <source>
        <dbReference type="Google" id="ProtNLM"/>
    </source>
</evidence>
<protein>
    <recommendedName>
        <fullName evidence="4">Lipoprotein</fullName>
    </recommendedName>
</protein>
<dbReference type="PROSITE" id="PS51257">
    <property type="entry name" value="PROKAR_LIPOPROTEIN"/>
    <property type="match status" value="1"/>
</dbReference>
<reference evidence="2 3" key="1">
    <citation type="journal article" date="2013" name="Genome Announc.">
        <title>Draft Genome Sequence of the Cellulolytic Bacterium Clostridium papyrosolvens C7 (ATCC 700395).</title>
        <authorList>
            <person name="Zepeda V."/>
            <person name="Dassa B."/>
            <person name="Borovok I."/>
            <person name="Lamed R."/>
            <person name="Bayer E.A."/>
            <person name="Cate J.H."/>
        </authorList>
    </citation>
    <scope>NUCLEOTIDE SEQUENCE [LARGE SCALE GENOMIC DNA]</scope>
    <source>
        <strain evidence="2 3">C7</strain>
    </source>
</reference>
<dbReference type="Proteomes" id="UP000016860">
    <property type="component" value="Unassembled WGS sequence"/>
</dbReference>
<dbReference type="PATRIC" id="fig|1330534.3.peg.1783"/>
<evidence type="ECO:0000313" key="2">
    <source>
        <dbReference type="EMBL" id="EPR12209.1"/>
    </source>
</evidence>
<dbReference type="RefSeq" id="WP_020815337.1">
    <property type="nucleotide sequence ID" value="NZ_ATAY01000030.1"/>
</dbReference>
<dbReference type="AlphaFoldDB" id="U4R3B2"/>
<name>U4R3B2_9FIRM</name>
<feature type="chain" id="PRO_5039001398" description="Lipoprotein" evidence="1">
    <location>
        <begin position="20"/>
        <end position="117"/>
    </location>
</feature>
<dbReference type="OrthoDB" id="2615463at2"/>
<evidence type="ECO:0000313" key="3">
    <source>
        <dbReference type="Proteomes" id="UP000016860"/>
    </source>
</evidence>
<proteinExistence type="predicted"/>
<sequence>MKKLLTILMTLSLIIGITACTGGDKSTATLDTFIKSYTDAGVKVDAKEKPVFAMIGAKDGVIFYMDNEKTAIYEYSSEKELKKNKEDNNLIKDWPSNGRFLLETKNQKAIDIFNGVK</sequence>
<keyword evidence="1" id="KW-0732">Signal</keyword>
<feature type="signal peptide" evidence="1">
    <location>
        <begin position="1"/>
        <end position="19"/>
    </location>
</feature>
<dbReference type="EMBL" id="ATAY01000030">
    <property type="protein sequence ID" value="EPR12209.1"/>
    <property type="molecule type" value="Genomic_DNA"/>
</dbReference>
<gene>
    <name evidence="2" type="ORF">L323_08975</name>
</gene>
<comment type="caution">
    <text evidence="2">The sequence shown here is derived from an EMBL/GenBank/DDBJ whole genome shotgun (WGS) entry which is preliminary data.</text>
</comment>
<dbReference type="STRING" id="1330534.L323_08975"/>
<evidence type="ECO:0000256" key="1">
    <source>
        <dbReference type="SAM" id="SignalP"/>
    </source>
</evidence>
<accession>U4R3B2</accession>